<feature type="non-terminal residue" evidence="9">
    <location>
        <position position="1"/>
    </location>
</feature>
<dbReference type="PANTHER" id="PTHR30572">
    <property type="entry name" value="MEMBRANE COMPONENT OF TRANSPORTER-RELATED"/>
    <property type="match status" value="1"/>
</dbReference>
<feature type="transmembrane region" description="Helical" evidence="7">
    <location>
        <begin position="998"/>
        <end position="1020"/>
    </location>
</feature>
<dbReference type="PANTHER" id="PTHR30572:SF4">
    <property type="entry name" value="ABC TRANSPORTER PERMEASE YTRF"/>
    <property type="match status" value="1"/>
</dbReference>
<accession>A0A1F6CHP4</accession>
<name>A0A1F6CHP4_HANXR</name>
<dbReference type="InterPro" id="IPR050250">
    <property type="entry name" value="Macrolide_Exporter_MacB"/>
</dbReference>
<reference evidence="9 10" key="1">
    <citation type="journal article" date="2016" name="Nat. Commun.">
        <title>Thousands of microbial genomes shed light on interconnected biogeochemical processes in an aquifer system.</title>
        <authorList>
            <person name="Anantharaman K."/>
            <person name="Brown C.T."/>
            <person name="Hug L.A."/>
            <person name="Sharon I."/>
            <person name="Castelle C.J."/>
            <person name="Probst A.J."/>
            <person name="Thomas B.C."/>
            <person name="Singh A."/>
            <person name="Wilkins M.J."/>
            <person name="Karaoz U."/>
            <person name="Brodie E.L."/>
            <person name="Williams K.H."/>
            <person name="Hubbard S.S."/>
            <person name="Banfield J.F."/>
        </authorList>
    </citation>
    <scope>NUCLEOTIDE SEQUENCE [LARGE SCALE GENOMIC DNA]</scope>
    <source>
        <strain evidence="10">RIFCSPLOWO2_12_FULL_64_10</strain>
    </source>
</reference>
<sequence>KLFRLTAHRETADRLGRDLLSRIRFFYALDLSSHGKALGLFYKAFFIDQHEKNYETTLRQAISPVAYRATDLAASLSGRLGLKGETWVDGVNSAGGLSWQTHLPVPLGVDLEMPMLAGLPGAALISTDDPRLWVDTPLDRPGRMDAEQLGLQARLLVPLLWDLLSDPEVLGRYREVHREALLSRERFRRVHGRAVAYDPAKSLGVADQPVGGALMTIQHNPGFYNRQRAYKTYGGVRAMDLTFADGGGFFEFIGLPDTQAKWWDTKKFTLEGYLLDPASGEVRCAPDRGDFGEKLFKVQEIELTRPEHEVTPVLFRCEPVTVFDMMDQRSFATFVNVDIYDAQTGSAPISWGYRIAGRVYDKTYTEPAGAIFIPPRMRFKAQFGMGDVAGVKYALLNVADGPGDPPDGAGYPAPEGGVLTLTPMRMARDLYRLDEGRLARLRTHGIRNAHVEGLHAAAGEALAQAQEALRLQRYDLFLRHARSAWSLEARAYPHVQGTTLDVLAGVLLYLFLLLPFAFFAERLLFGFTGINAQIGGFFGVFLVAFLILSQVHPAFAITNAAPVILLAFITLTLSILVIAMIRSRFQQEIARLQRRPGAGERSDFSRLSAAKTAFILGINNMRRRRVRTGLTVATLVLLMFSVLSLSSIESQLVIQRRLLTEEPPPYEGVLLRNRNWGNLPASAYGNLLNAFPPEEGHVVAPRNWIVSQDVNVPTGVRLTNPLQPDREFRLAGLVGMSPEETRLTRPQDLLVAGRWLGPGEEACVLPQKIASELRLKWGQTPPEVILYGRRLRVVGLLDDAKLLRWKDVDQESPSPVDYSIESWQRHSGANRDEDRQFYHYAHLDPRNVLFAPYALLLDYGATLRSVALIPKEKGLKEVVEREILKKVDIPVFLASHDRVVYASSTSGSAVSGVGLLLIPMLISALIVFNTMLGSVYEREREISIYGSMGLAPVHISSLFVAESCVYATVSAVLGYILGQVVAKLITMQGLLSGLSLNYSSTSAAFAAVFIAGVVLLSALYPARRAAALSVPDVERIWRLPEPEGDLLDVEFPFTISARDALGVNAYLLYYFQDHSRQSVGEFYTAGNRLSALPMRGGTGYGLQSDVWIAPFDFGISQRLEMQTVPTEDPNVFQTRLLLTRKSGENDAWVKMNNRFLKHIRKQFLLWRLLKPEERAFYRAEAERVLREAPETEPVA</sequence>
<dbReference type="InterPro" id="IPR003838">
    <property type="entry name" value="ABC3_permease_C"/>
</dbReference>
<feature type="transmembrane region" description="Helical" evidence="7">
    <location>
        <begin position="560"/>
        <end position="581"/>
    </location>
</feature>
<comment type="similarity">
    <text evidence="6">Belongs to the ABC-4 integral membrane protein family.</text>
</comment>
<evidence type="ECO:0000259" key="8">
    <source>
        <dbReference type="Pfam" id="PF02687"/>
    </source>
</evidence>
<evidence type="ECO:0000256" key="5">
    <source>
        <dbReference type="ARBA" id="ARBA00023136"/>
    </source>
</evidence>
<feature type="transmembrane region" description="Helical" evidence="7">
    <location>
        <begin position="913"/>
        <end position="936"/>
    </location>
</feature>
<feature type="transmembrane region" description="Helical" evidence="7">
    <location>
        <begin position="957"/>
        <end position="978"/>
    </location>
</feature>
<dbReference type="GO" id="GO:0022857">
    <property type="term" value="F:transmembrane transporter activity"/>
    <property type="evidence" value="ECO:0007669"/>
    <property type="project" value="TreeGrafter"/>
</dbReference>
<keyword evidence="4 7" id="KW-1133">Transmembrane helix</keyword>
<proteinExistence type="inferred from homology"/>
<evidence type="ECO:0000256" key="6">
    <source>
        <dbReference type="ARBA" id="ARBA00038076"/>
    </source>
</evidence>
<keyword evidence="3 7" id="KW-0812">Transmembrane</keyword>
<comment type="subcellular location">
    <subcellularLocation>
        <location evidence="1">Cell membrane</location>
        <topology evidence="1">Multi-pass membrane protein</topology>
    </subcellularLocation>
</comment>
<feature type="domain" description="ABC3 transporter permease C-terminal" evidence="8">
    <location>
        <begin position="916"/>
        <end position="1028"/>
    </location>
</feature>
<evidence type="ECO:0000256" key="7">
    <source>
        <dbReference type="SAM" id="Phobius"/>
    </source>
</evidence>
<comment type="caution">
    <text evidence="9">The sequence shown here is derived from an EMBL/GenBank/DDBJ whole genome shotgun (WGS) entry which is preliminary data.</text>
</comment>
<evidence type="ECO:0000313" key="9">
    <source>
        <dbReference type="EMBL" id="OGG48763.1"/>
    </source>
</evidence>
<dbReference type="EMBL" id="MFKF01000244">
    <property type="protein sequence ID" value="OGG48763.1"/>
    <property type="molecule type" value="Genomic_DNA"/>
</dbReference>
<evidence type="ECO:0000313" key="10">
    <source>
        <dbReference type="Proteomes" id="UP000178606"/>
    </source>
</evidence>
<feature type="transmembrane region" description="Helical" evidence="7">
    <location>
        <begin position="527"/>
        <end position="548"/>
    </location>
</feature>
<dbReference type="Proteomes" id="UP000178606">
    <property type="component" value="Unassembled WGS sequence"/>
</dbReference>
<evidence type="ECO:0000256" key="4">
    <source>
        <dbReference type="ARBA" id="ARBA00022989"/>
    </source>
</evidence>
<dbReference type="AlphaFoldDB" id="A0A1F6CHP4"/>
<dbReference type="GO" id="GO:0005886">
    <property type="term" value="C:plasma membrane"/>
    <property type="evidence" value="ECO:0007669"/>
    <property type="project" value="UniProtKB-SubCell"/>
</dbReference>
<gene>
    <name evidence="9" type="ORF">A3F84_26980</name>
</gene>
<protein>
    <recommendedName>
        <fullName evidence="8">ABC3 transporter permease C-terminal domain-containing protein</fullName>
    </recommendedName>
</protein>
<evidence type="ECO:0000256" key="3">
    <source>
        <dbReference type="ARBA" id="ARBA00022692"/>
    </source>
</evidence>
<evidence type="ECO:0000256" key="1">
    <source>
        <dbReference type="ARBA" id="ARBA00004651"/>
    </source>
</evidence>
<keyword evidence="5 7" id="KW-0472">Membrane</keyword>
<evidence type="ECO:0000256" key="2">
    <source>
        <dbReference type="ARBA" id="ARBA00022475"/>
    </source>
</evidence>
<feature type="transmembrane region" description="Helical" evidence="7">
    <location>
        <begin position="502"/>
        <end position="520"/>
    </location>
</feature>
<organism evidence="9 10">
    <name type="scientific">Handelsmanbacteria sp. (strain RIFCSPLOWO2_12_FULL_64_10)</name>
    <dbReference type="NCBI Taxonomy" id="1817868"/>
    <lineage>
        <taxon>Bacteria</taxon>
        <taxon>Candidatus Handelsmaniibacteriota</taxon>
    </lineage>
</organism>
<feature type="transmembrane region" description="Helical" evidence="7">
    <location>
        <begin position="629"/>
        <end position="648"/>
    </location>
</feature>
<keyword evidence="2" id="KW-1003">Cell membrane</keyword>
<dbReference type="Pfam" id="PF02687">
    <property type="entry name" value="FtsX"/>
    <property type="match status" value="1"/>
</dbReference>